<feature type="region of interest" description="Disordered" evidence="1">
    <location>
        <begin position="380"/>
        <end position="408"/>
    </location>
</feature>
<evidence type="ECO:0000313" key="2">
    <source>
        <dbReference type="EMBL" id="KAF9948386.1"/>
    </source>
</evidence>
<dbReference type="InterPro" id="IPR032675">
    <property type="entry name" value="LRR_dom_sf"/>
</dbReference>
<protein>
    <submittedName>
        <fullName evidence="2">Uncharacterized protein</fullName>
    </submittedName>
</protein>
<dbReference type="SUPFAM" id="SSF52047">
    <property type="entry name" value="RNI-like"/>
    <property type="match status" value="1"/>
</dbReference>
<name>A0A9P6IXP7_MORAP</name>
<dbReference type="EMBL" id="JAAAHY010001536">
    <property type="protein sequence ID" value="KAF9948386.1"/>
    <property type="molecule type" value="Genomic_DNA"/>
</dbReference>
<organism evidence="2 3">
    <name type="scientific">Mortierella alpina</name>
    <name type="common">Oleaginous fungus</name>
    <name type="synonym">Mortierella renispora</name>
    <dbReference type="NCBI Taxonomy" id="64518"/>
    <lineage>
        <taxon>Eukaryota</taxon>
        <taxon>Fungi</taxon>
        <taxon>Fungi incertae sedis</taxon>
        <taxon>Mucoromycota</taxon>
        <taxon>Mortierellomycotina</taxon>
        <taxon>Mortierellomycetes</taxon>
        <taxon>Mortierellales</taxon>
        <taxon>Mortierellaceae</taxon>
        <taxon>Mortierella</taxon>
    </lineage>
</organism>
<dbReference type="Gene3D" id="3.80.10.10">
    <property type="entry name" value="Ribonuclease Inhibitor"/>
    <property type="match status" value="1"/>
</dbReference>
<keyword evidence="3" id="KW-1185">Reference proteome</keyword>
<dbReference type="Proteomes" id="UP000738359">
    <property type="component" value="Unassembled WGS sequence"/>
</dbReference>
<evidence type="ECO:0000256" key="1">
    <source>
        <dbReference type="SAM" id="MobiDB-lite"/>
    </source>
</evidence>
<evidence type="ECO:0000313" key="3">
    <source>
        <dbReference type="Proteomes" id="UP000738359"/>
    </source>
</evidence>
<reference evidence="2" key="1">
    <citation type="journal article" date="2020" name="Fungal Divers.">
        <title>Resolving the Mortierellaceae phylogeny through synthesis of multi-gene phylogenetics and phylogenomics.</title>
        <authorList>
            <person name="Vandepol N."/>
            <person name="Liber J."/>
            <person name="Desiro A."/>
            <person name="Na H."/>
            <person name="Kennedy M."/>
            <person name="Barry K."/>
            <person name="Grigoriev I.V."/>
            <person name="Miller A.N."/>
            <person name="O'Donnell K."/>
            <person name="Stajich J.E."/>
            <person name="Bonito G."/>
        </authorList>
    </citation>
    <scope>NUCLEOTIDE SEQUENCE</scope>
    <source>
        <strain evidence="2">CK1249</strain>
    </source>
</reference>
<gene>
    <name evidence="2" type="ORF">BGZ70_002238</name>
</gene>
<comment type="caution">
    <text evidence="2">The sequence shown here is derived from an EMBL/GenBank/DDBJ whole genome shotgun (WGS) entry which is preliminary data.</text>
</comment>
<dbReference type="AlphaFoldDB" id="A0A9P6IXP7"/>
<proteinExistence type="predicted"/>
<accession>A0A9P6IXP7</accession>
<sequence length="458" mass="50856">MAWRIAALSTIWQTILLPDPLDRSCRRLLHLLASSHASALITGKNYDMTQIVQRVEVDLLEATDQLAEEREQRLGERTIDDLAAGTAASFSSSSSSVGDTMTDHITTLLQYISPFRTLSIQLPQEIESTAAEMLTRTTSVPVLEALVAGVQEDAHVRELDIPSPMYCSVSTFPGMLKLISHLPDLRALVLGYSSRDWPLLKAIISLPLLESLCVFDSCWSNQIWIYLLSSLGLRLRALTVLQGRRPLQGAVLQEGLAPHCRNLTSLSIPFIQLLSGPGPVLRNEDLIPVIKACHELQSINISGQRLLSDAVLEAMAELWGLQTLDIRDCSLMTGQHIKSLRWQSIQRVRLSGCSDISKEFMDLVLQVWRSSHHPVYSTSIRDHSYHPSSSSSSSTTHTTTATPTIGPGAAANATMRYASVLDFNADVEDPVEMGWVRQREDEPPLDLDEDHFFADWYC</sequence>
<dbReference type="OrthoDB" id="550575at2759"/>
<feature type="compositionally biased region" description="Low complexity" evidence="1">
    <location>
        <begin position="386"/>
        <end position="404"/>
    </location>
</feature>